<reference evidence="1 2" key="1">
    <citation type="submission" date="2021-09" db="EMBL/GenBank/DDBJ databases">
        <title>Genomic insights and catalytic innovation underlie evolution of tropane alkaloids biosynthesis.</title>
        <authorList>
            <person name="Wang Y.-J."/>
            <person name="Tian T."/>
            <person name="Huang J.-P."/>
            <person name="Huang S.-X."/>
        </authorList>
    </citation>
    <scope>NUCLEOTIDE SEQUENCE [LARGE SCALE GENOMIC DNA]</scope>
    <source>
        <strain evidence="1">KIB-2018</strain>
        <tissue evidence="1">Leaf</tissue>
    </source>
</reference>
<dbReference type="AlphaFoldDB" id="A0AAV8UGA5"/>
<dbReference type="PANTHER" id="PTHR34576">
    <property type="entry name" value="MEMBRANE-ASSOCIATED KINASE REGULATOR 6-RELATED"/>
    <property type="match status" value="1"/>
</dbReference>
<sequence>MESSSHPLAIESFSNSWLTGTNSSLQTVEGSSGASLASSSESAQKLLRFERSLGDTQSFKFDVPFTKSSTVLVHADQIFSGGLIRPTLAHQSKTEPSSPINLVPFSKPPSSFSHKPVMPVVDIQGKVQGRWKRRLERILQKCFRNLRPLCLGYRRSRKCVKVDDIDRRSWEVKSWSNSPPYHSPDSWSDIDFESSIYEAVLHCKKSIDNK</sequence>
<dbReference type="InterPro" id="IPR044699">
    <property type="entry name" value="MAKR6"/>
</dbReference>
<comment type="caution">
    <text evidence="1">The sequence shown here is derived from an EMBL/GenBank/DDBJ whole genome shotgun (WGS) entry which is preliminary data.</text>
</comment>
<evidence type="ECO:0000313" key="2">
    <source>
        <dbReference type="Proteomes" id="UP001159364"/>
    </source>
</evidence>
<dbReference type="PANTHER" id="PTHR34576:SF14">
    <property type="entry name" value="MEMBRANE-ASSOCIATED KINASE REGULATOR 6"/>
    <property type="match status" value="1"/>
</dbReference>
<accession>A0AAV8UGA5</accession>
<keyword evidence="2" id="KW-1185">Reference proteome</keyword>
<proteinExistence type="predicted"/>
<evidence type="ECO:0000313" key="1">
    <source>
        <dbReference type="EMBL" id="KAJ8900568.1"/>
    </source>
</evidence>
<dbReference type="Proteomes" id="UP001159364">
    <property type="component" value="Linkage Group LG08"/>
</dbReference>
<organism evidence="1 2">
    <name type="scientific">Erythroxylum novogranatense</name>
    <dbReference type="NCBI Taxonomy" id="1862640"/>
    <lineage>
        <taxon>Eukaryota</taxon>
        <taxon>Viridiplantae</taxon>
        <taxon>Streptophyta</taxon>
        <taxon>Embryophyta</taxon>
        <taxon>Tracheophyta</taxon>
        <taxon>Spermatophyta</taxon>
        <taxon>Magnoliopsida</taxon>
        <taxon>eudicotyledons</taxon>
        <taxon>Gunneridae</taxon>
        <taxon>Pentapetalae</taxon>
        <taxon>rosids</taxon>
        <taxon>fabids</taxon>
        <taxon>Malpighiales</taxon>
        <taxon>Erythroxylaceae</taxon>
        <taxon>Erythroxylum</taxon>
    </lineage>
</organism>
<name>A0AAV8UGA5_9ROSI</name>
<protein>
    <recommendedName>
        <fullName evidence="3">Membrane-associated kinase regulator 6</fullName>
    </recommendedName>
</protein>
<evidence type="ECO:0008006" key="3">
    <source>
        <dbReference type="Google" id="ProtNLM"/>
    </source>
</evidence>
<gene>
    <name evidence="1" type="ORF">K2173_025345</name>
</gene>
<dbReference type="EMBL" id="JAIWQS010000008">
    <property type="protein sequence ID" value="KAJ8900568.1"/>
    <property type="molecule type" value="Genomic_DNA"/>
</dbReference>